<dbReference type="InParanoid" id="A0A409V9J1"/>
<dbReference type="AlphaFoldDB" id="A0A409V9J1"/>
<gene>
    <name evidence="2" type="ORF">CVT24_005658</name>
</gene>
<organism evidence="2 3">
    <name type="scientific">Panaeolus cyanescens</name>
    <dbReference type="NCBI Taxonomy" id="181874"/>
    <lineage>
        <taxon>Eukaryota</taxon>
        <taxon>Fungi</taxon>
        <taxon>Dikarya</taxon>
        <taxon>Basidiomycota</taxon>
        <taxon>Agaricomycotina</taxon>
        <taxon>Agaricomycetes</taxon>
        <taxon>Agaricomycetidae</taxon>
        <taxon>Agaricales</taxon>
        <taxon>Agaricineae</taxon>
        <taxon>Galeropsidaceae</taxon>
        <taxon>Panaeolus</taxon>
    </lineage>
</organism>
<accession>A0A409V9J1</accession>
<evidence type="ECO:0000256" key="1">
    <source>
        <dbReference type="SAM" id="Coils"/>
    </source>
</evidence>
<comment type="caution">
    <text evidence="2">The sequence shown here is derived from an EMBL/GenBank/DDBJ whole genome shotgun (WGS) entry which is preliminary data.</text>
</comment>
<feature type="coiled-coil region" evidence="1">
    <location>
        <begin position="45"/>
        <end position="79"/>
    </location>
</feature>
<dbReference type="Proteomes" id="UP000284842">
    <property type="component" value="Unassembled WGS sequence"/>
</dbReference>
<dbReference type="InterPro" id="IPR032675">
    <property type="entry name" value="LRR_dom_sf"/>
</dbReference>
<proteinExistence type="predicted"/>
<name>A0A409V9J1_9AGAR</name>
<evidence type="ECO:0000313" key="2">
    <source>
        <dbReference type="EMBL" id="PPQ63393.1"/>
    </source>
</evidence>
<dbReference type="Gene3D" id="3.80.10.10">
    <property type="entry name" value="Ribonuclease Inhibitor"/>
    <property type="match status" value="1"/>
</dbReference>
<evidence type="ECO:0000313" key="3">
    <source>
        <dbReference type="Proteomes" id="UP000284842"/>
    </source>
</evidence>
<keyword evidence="1" id="KW-0175">Coiled coil</keyword>
<protein>
    <submittedName>
        <fullName evidence="2">Uncharacterized protein</fullName>
    </submittedName>
</protein>
<sequence length="665" mass="75682">MSHPDSSDPMWDEPAFQACLDGNDCPADALASAIQERLRDPSAMLASMDAEIEDLQSRLKDVQTRRQELQASIASYQTVMSPIRRLSDDVLREIFVRCLSEFYPSLDGRSHAPLLLTHICKRWRNVAFTTPRLWVRLAVTLPPTNLLVSSISDEPGGTRQQVMTDARVVQHHLSNAKHQATAIERWMERSGALPLFIHIHHPNYFSTFNVYGQIPLHPQLKEILSTVFSALAPYSSRWRELHLITADSRVFLHFSTHLSSCKLGNLKTFTTTDLHPTSPEQWREILSTPLYKSLPSIRRFQGGLHLSMSESWPYDAHTWKKITRLDLTSALRVAETMSVFEKCPNLVHLQLRVCPDTRTRPPPDSRVIQMDKLKQLELHFEIDKHFNGFGPAFTSSSVFTISAPKLKHLTYLNDLTYYSTMLGSSASADSSLNFPLKGILGEADAIDELQATPSTQAACDDLKAILLDEGRHLSALCIGTVEYRSRSDYTKYTISNVDRAFQTLCKVPEWFPVEEANNRPLSDIKELDKDLLERGLSEVLCPNLQHLEFLGLHSTHDAVLFVFILYRLRLYEYASTRYQQECSEPVNDNKEPSVTRPQPLIKPLTVIRFGFSRNKKEGNRLEKSIRKLAKVTGVKLRVVRLDYPEDRHPIPASRVDARTRLMGTL</sequence>
<dbReference type="OrthoDB" id="3266451at2759"/>
<reference evidence="2 3" key="1">
    <citation type="journal article" date="2018" name="Evol. Lett.">
        <title>Horizontal gene cluster transfer increased hallucinogenic mushroom diversity.</title>
        <authorList>
            <person name="Reynolds H.T."/>
            <person name="Vijayakumar V."/>
            <person name="Gluck-Thaler E."/>
            <person name="Korotkin H.B."/>
            <person name="Matheny P.B."/>
            <person name="Slot J.C."/>
        </authorList>
    </citation>
    <scope>NUCLEOTIDE SEQUENCE [LARGE SCALE GENOMIC DNA]</scope>
    <source>
        <strain evidence="2 3">2629</strain>
    </source>
</reference>
<keyword evidence="3" id="KW-1185">Reference proteome</keyword>
<dbReference type="EMBL" id="NHTK01006124">
    <property type="protein sequence ID" value="PPQ63393.1"/>
    <property type="molecule type" value="Genomic_DNA"/>
</dbReference>